<dbReference type="GO" id="GO:0016020">
    <property type="term" value="C:membrane"/>
    <property type="evidence" value="ECO:0007669"/>
    <property type="project" value="UniProtKB-SubCell"/>
</dbReference>
<feature type="transmembrane region" description="Helical" evidence="5">
    <location>
        <begin position="273"/>
        <end position="297"/>
    </location>
</feature>
<reference evidence="6" key="2">
    <citation type="submission" date="2020-09" db="EMBL/GenBank/DDBJ databases">
        <authorList>
            <person name="Sun Q."/>
            <person name="Zhou Y."/>
        </authorList>
    </citation>
    <scope>NUCLEOTIDE SEQUENCE</scope>
    <source>
        <strain evidence="6">CGMCC 1.15447</strain>
    </source>
</reference>
<feature type="transmembrane region" description="Helical" evidence="5">
    <location>
        <begin position="444"/>
        <end position="467"/>
    </location>
</feature>
<feature type="transmembrane region" description="Helical" evidence="5">
    <location>
        <begin position="230"/>
        <end position="252"/>
    </location>
</feature>
<dbReference type="AlphaFoldDB" id="A0A916RRV8"/>
<feature type="transmembrane region" description="Helical" evidence="5">
    <location>
        <begin position="190"/>
        <end position="210"/>
    </location>
</feature>
<keyword evidence="3 5" id="KW-1133">Transmembrane helix</keyword>
<comment type="subcellular location">
    <subcellularLocation>
        <location evidence="1">Membrane</location>
        <topology evidence="1">Multi-pass membrane protein</topology>
    </subcellularLocation>
</comment>
<dbReference type="EMBL" id="BMJB01000001">
    <property type="protein sequence ID" value="GGA63847.1"/>
    <property type="molecule type" value="Genomic_DNA"/>
</dbReference>
<feature type="transmembrane region" description="Helical" evidence="5">
    <location>
        <begin position="411"/>
        <end position="432"/>
    </location>
</feature>
<dbReference type="InterPro" id="IPR050598">
    <property type="entry name" value="AminoAcid_Transporter"/>
</dbReference>
<keyword evidence="4 5" id="KW-0472">Membrane</keyword>
<evidence type="ECO:0000313" key="6">
    <source>
        <dbReference type="EMBL" id="GGA63847.1"/>
    </source>
</evidence>
<feature type="transmembrane region" description="Helical" evidence="5">
    <location>
        <begin position="373"/>
        <end position="391"/>
    </location>
</feature>
<evidence type="ECO:0000313" key="7">
    <source>
        <dbReference type="Proteomes" id="UP000648801"/>
    </source>
</evidence>
<protein>
    <submittedName>
        <fullName evidence="6">Amino acid transporter</fullName>
    </submittedName>
</protein>
<dbReference type="InterPro" id="IPR002293">
    <property type="entry name" value="AA/rel_permease1"/>
</dbReference>
<evidence type="ECO:0000256" key="1">
    <source>
        <dbReference type="ARBA" id="ARBA00004141"/>
    </source>
</evidence>
<evidence type="ECO:0000256" key="3">
    <source>
        <dbReference type="ARBA" id="ARBA00022989"/>
    </source>
</evidence>
<dbReference type="Proteomes" id="UP000648801">
    <property type="component" value="Unassembled WGS sequence"/>
</dbReference>
<dbReference type="PANTHER" id="PTHR11785">
    <property type="entry name" value="AMINO ACID TRANSPORTER"/>
    <property type="match status" value="1"/>
</dbReference>
<feature type="transmembrane region" description="Helical" evidence="5">
    <location>
        <begin position="328"/>
        <end position="353"/>
    </location>
</feature>
<evidence type="ECO:0000256" key="5">
    <source>
        <dbReference type="SAM" id="Phobius"/>
    </source>
</evidence>
<feature type="transmembrane region" description="Helical" evidence="5">
    <location>
        <begin position="53"/>
        <end position="73"/>
    </location>
</feature>
<dbReference type="Pfam" id="PF13520">
    <property type="entry name" value="AA_permease_2"/>
    <property type="match status" value="1"/>
</dbReference>
<keyword evidence="2 5" id="KW-0812">Transmembrane</keyword>
<feature type="transmembrane region" description="Helical" evidence="5">
    <location>
        <begin position="146"/>
        <end position="169"/>
    </location>
</feature>
<proteinExistence type="predicted"/>
<feature type="transmembrane region" description="Helical" evidence="5">
    <location>
        <begin position="20"/>
        <end position="41"/>
    </location>
</feature>
<organism evidence="6 7">
    <name type="scientific">Edaphobacter acidisoli</name>
    <dbReference type="NCBI Taxonomy" id="2040573"/>
    <lineage>
        <taxon>Bacteria</taxon>
        <taxon>Pseudomonadati</taxon>
        <taxon>Acidobacteriota</taxon>
        <taxon>Terriglobia</taxon>
        <taxon>Terriglobales</taxon>
        <taxon>Acidobacteriaceae</taxon>
        <taxon>Edaphobacter</taxon>
    </lineage>
</organism>
<sequence>MPIETDVAVASTAEGFRRGLGLFDSIMVVVGIMVGSGIFIVSAEMSRQIGSPGWLLVAWVITGVLTVSGALSYGELAAMMPQAGGMYVYLREAYSPVWGFLYGWTMWTVIQTGTIAAVAIAFARFSGVLFPSVSEQHYLFGPYNLGAHYAVSLSTAQLVAIAVIVLLTFGNALGLKYGKIITNVFTVSKLGALAVLIVLGLTMCANHAAIRANFTHMWAVHGAVPLAEGLSAASGFGLFIALCISQTGSLFSADAWHNITFVAAEVKRPERNLPLALLIGTATVIVLYLFCNVAYLASLPISAMQTVPSDRVATAVLRTVFPHVGAELMAAAIMVSTFGTVNAMTLAGARACYAIAKDGLFFPAVKRLNRAHVPGWGLAIQGLWAALLVLPRTINPLTHQYGNLYSNLLDYVISAELFFYILTIASVFRLRCMRPNASRPYRAWGYPWLPGLYIVGATVILLALFAYRPGTTWPGMIIVVIGVPVYYLARRVFV</sequence>
<feature type="transmembrane region" description="Helical" evidence="5">
    <location>
        <begin position="473"/>
        <end position="489"/>
    </location>
</feature>
<reference evidence="6" key="1">
    <citation type="journal article" date="2014" name="Int. J. Syst. Evol. Microbiol.">
        <title>Complete genome sequence of Corynebacterium casei LMG S-19264T (=DSM 44701T), isolated from a smear-ripened cheese.</title>
        <authorList>
            <consortium name="US DOE Joint Genome Institute (JGI-PGF)"/>
            <person name="Walter F."/>
            <person name="Albersmeier A."/>
            <person name="Kalinowski J."/>
            <person name="Ruckert C."/>
        </authorList>
    </citation>
    <scope>NUCLEOTIDE SEQUENCE</scope>
    <source>
        <strain evidence="6">CGMCC 1.15447</strain>
    </source>
</reference>
<evidence type="ECO:0000256" key="2">
    <source>
        <dbReference type="ARBA" id="ARBA00022692"/>
    </source>
</evidence>
<evidence type="ECO:0000256" key="4">
    <source>
        <dbReference type="ARBA" id="ARBA00023136"/>
    </source>
</evidence>
<gene>
    <name evidence="6" type="ORF">GCM10011507_14310</name>
</gene>
<comment type="caution">
    <text evidence="6">The sequence shown here is derived from an EMBL/GenBank/DDBJ whole genome shotgun (WGS) entry which is preliminary data.</text>
</comment>
<dbReference type="PIRSF" id="PIRSF006060">
    <property type="entry name" value="AA_transporter"/>
    <property type="match status" value="1"/>
</dbReference>
<keyword evidence="7" id="KW-1185">Reference proteome</keyword>
<dbReference type="PANTHER" id="PTHR11785:SF512">
    <property type="entry name" value="SOBREMESA, ISOFORM B"/>
    <property type="match status" value="1"/>
</dbReference>
<accession>A0A916RRV8</accession>
<dbReference type="Gene3D" id="1.20.1740.10">
    <property type="entry name" value="Amino acid/polyamine transporter I"/>
    <property type="match status" value="1"/>
</dbReference>
<dbReference type="RefSeq" id="WP_188758549.1">
    <property type="nucleotide sequence ID" value="NZ_BMJB01000001.1"/>
</dbReference>
<name>A0A916RRV8_9BACT</name>
<dbReference type="GO" id="GO:0015179">
    <property type="term" value="F:L-amino acid transmembrane transporter activity"/>
    <property type="evidence" value="ECO:0007669"/>
    <property type="project" value="TreeGrafter"/>
</dbReference>